<accession>A0A371CLU2</accession>
<dbReference type="OrthoDB" id="2744910at2759"/>
<feature type="domain" description="Protein kinase" evidence="1">
    <location>
        <begin position="32"/>
        <end position="323"/>
    </location>
</feature>
<dbReference type="InterPro" id="IPR052396">
    <property type="entry name" value="Meiotic_Drive_Suppr_Kinase"/>
</dbReference>
<dbReference type="EMBL" id="KZ857518">
    <property type="protein sequence ID" value="RDX41243.1"/>
    <property type="molecule type" value="Genomic_DNA"/>
</dbReference>
<dbReference type="InterPro" id="IPR008271">
    <property type="entry name" value="Ser/Thr_kinase_AS"/>
</dbReference>
<reference evidence="2 3" key="1">
    <citation type="journal article" date="2018" name="Biotechnol. Biofuels">
        <title>Integrative visual omics of the white-rot fungus Polyporus brumalis exposes the biotechnological potential of its oxidative enzymes for delignifying raw plant biomass.</title>
        <authorList>
            <person name="Miyauchi S."/>
            <person name="Rancon A."/>
            <person name="Drula E."/>
            <person name="Hage H."/>
            <person name="Chaduli D."/>
            <person name="Favel A."/>
            <person name="Grisel S."/>
            <person name="Henrissat B."/>
            <person name="Herpoel-Gimbert I."/>
            <person name="Ruiz-Duenas F.J."/>
            <person name="Chevret D."/>
            <person name="Hainaut M."/>
            <person name="Lin J."/>
            <person name="Wang M."/>
            <person name="Pangilinan J."/>
            <person name="Lipzen A."/>
            <person name="Lesage-Meessen L."/>
            <person name="Navarro D."/>
            <person name="Riley R."/>
            <person name="Grigoriev I.V."/>
            <person name="Zhou S."/>
            <person name="Raouche S."/>
            <person name="Rosso M.N."/>
        </authorList>
    </citation>
    <scope>NUCLEOTIDE SEQUENCE [LARGE SCALE GENOMIC DNA]</scope>
    <source>
        <strain evidence="2 3">BRFM 1820</strain>
    </source>
</reference>
<keyword evidence="3" id="KW-1185">Reference proteome</keyword>
<evidence type="ECO:0000313" key="2">
    <source>
        <dbReference type="EMBL" id="RDX41243.1"/>
    </source>
</evidence>
<gene>
    <name evidence="2" type="ORF">OH76DRAFT_1561678</name>
</gene>
<dbReference type="STRING" id="139420.A0A371CLU2"/>
<dbReference type="AlphaFoldDB" id="A0A371CLU2"/>
<dbReference type="Proteomes" id="UP000256964">
    <property type="component" value="Unassembled WGS sequence"/>
</dbReference>
<dbReference type="InterPro" id="IPR011009">
    <property type="entry name" value="Kinase-like_dom_sf"/>
</dbReference>
<name>A0A371CLU2_9APHY</name>
<sequence length="323" mass="36626">MTEASITLHWPRYASSLSELSPGQIDSENTWYRLDAFIPPSDVPQVVTPIRAFVDTLIREKPDGNTQVFRAGLRLVHKNGLSPNERRVVCKVAYGGRRVDALKAEARIYTEKLRHLQGMVIPTIYGCYVGKTNEGHTGILVLQDVGDSLKASLRYYDLALRKQVVLALHLIHKAGVVHNDFKERNLVVRMNKDLGVPTVMVVDFGNASDHVCPIRDDMIRFYIPKPDRLVFKCQELYVVCAERAEVWRPAILDYCGKPVPSTWAIDGPEELVRKAKAQMGIDPANPEEAKRSAEEACQSLWRRVHERNYWDANPQVQSWPDAI</sequence>
<protein>
    <recommendedName>
        <fullName evidence="1">Protein kinase domain-containing protein</fullName>
    </recommendedName>
</protein>
<dbReference type="GO" id="GO:0004672">
    <property type="term" value="F:protein kinase activity"/>
    <property type="evidence" value="ECO:0007669"/>
    <property type="project" value="InterPro"/>
</dbReference>
<dbReference type="PANTHER" id="PTHR37171:SF1">
    <property type="entry name" value="SERINE_THREONINE-PROTEIN KINASE YRZF-RELATED"/>
    <property type="match status" value="1"/>
</dbReference>
<evidence type="ECO:0000259" key="1">
    <source>
        <dbReference type="PROSITE" id="PS50011"/>
    </source>
</evidence>
<organism evidence="2 3">
    <name type="scientific">Lentinus brumalis</name>
    <dbReference type="NCBI Taxonomy" id="2498619"/>
    <lineage>
        <taxon>Eukaryota</taxon>
        <taxon>Fungi</taxon>
        <taxon>Dikarya</taxon>
        <taxon>Basidiomycota</taxon>
        <taxon>Agaricomycotina</taxon>
        <taxon>Agaricomycetes</taxon>
        <taxon>Polyporales</taxon>
        <taxon>Polyporaceae</taxon>
        <taxon>Lentinus</taxon>
    </lineage>
</organism>
<dbReference type="InterPro" id="IPR000719">
    <property type="entry name" value="Prot_kinase_dom"/>
</dbReference>
<dbReference type="GO" id="GO:0005524">
    <property type="term" value="F:ATP binding"/>
    <property type="evidence" value="ECO:0007669"/>
    <property type="project" value="InterPro"/>
</dbReference>
<dbReference type="SUPFAM" id="SSF56112">
    <property type="entry name" value="Protein kinase-like (PK-like)"/>
    <property type="match status" value="1"/>
</dbReference>
<dbReference type="PROSITE" id="PS50011">
    <property type="entry name" value="PROTEIN_KINASE_DOM"/>
    <property type="match status" value="1"/>
</dbReference>
<dbReference type="PANTHER" id="PTHR37171">
    <property type="entry name" value="SERINE/THREONINE-PROTEIN KINASE YRZF-RELATED"/>
    <property type="match status" value="1"/>
</dbReference>
<dbReference type="Gene3D" id="1.10.510.10">
    <property type="entry name" value="Transferase(Phosphotransferase) domain 1"/>
    <property type="match status" value="1"/>
</dbReference>
<evidence type="ECO:0000313" key="3">
    <source>
        <dbReference type="Proteomes" id="UP000256964"/>
    </source>
</evidence>
<dbReference type="PROSITE" id="PS00108">
    <property type="entry name" value="PROTEIN_KINASE_ST"/>
    <property type="match status" value="1"/>
</dbReference>
<proteinExistence type="predicted"/>